<proteinExistence type="predicted"/>
<accession>A0A9C6TCF1</accession>
<dbReference type="GO" id="GO:0007165">
    <property type="term" value="P:signal transduction"/>
    <property type="evidence" value="ECO:0007669"/>
    <property type="project" value="TreeGrafter"/>
</dbReference>
<organism evidence="1 2">
    <name type="scientific">Arachis duranensis</name>
    <name type="common">Wild peanut</name>
    <dbReference type="NCBI Taxonomy" id="130453"/>
    <lineage>
        <taxon>Eukaryota</taxon>
        <taxon>Viridiplantae</taxon>
        <taxon>Streptophyta</taxon>
        <taxon>Embryophyta</taxon>
        <taxon>Tracheophyta</taxon>
        <taxon>Spermatophyta</taxon>
        <taxon>Magnoliopsida</taxon>
        <taxon>eudicotyledons</taxon>
        <taxon>Gunneridae</taxon>
        <taxon>Pentapetalae</taxon>
        <taxon>rosids</taxon>
        <taxon>fabids</taxon>
        <taxon>Fabales</taxon>
        <taxon>Fabaceae</taxon>
        <taxon>Papilionoideae</taxon>
        <taxon>50 kb inversion clade</taxon>
        <taxon>dalbergioids sensu lato</taxon>
        <taxon>Dalbergieae</taxon>
        <taxon>Pterocarpus clade</taxon>
        <taxon>Arachis</taxon>
    </lineage>
</organism>
<reference evidence="2" key="2">
    <citation type="submission" date="2025-08" db="UniProtKB">
        <authorList>
            <consortium name="RefSeq"/>
        </authorList>
    </citation>
    <scope>IDENTIFICATION</scope>
    <source>
        <tissue evidence="2">Whole plant</tissue>
    </source>
</reference>
<evidence type="ECO:0000313" key="1">
    <source>
        <dbReference type="Proteomes" id="UP000515211"/>
    </source>
</evidence>
<dbReference type="PANTHER" id="PTHR48011:SF6">
    <property type="entry name" value="PROTEIN KINASE DOMAIN-CONTAINING PROTEIN"/>
    <property type="match status" value="1"/>
</dbReference>
<dbReference type="SUPFAM" id="SSF56112">
    <property type="entry name" value="Protein kinase-like (PK-like)"/>
    <property type="match status" value="2"/>
</dbReference>
<dbReference type="KEGG" id="adu:127740608"/>
<dbReference type="PANTHER" id="PTHR48011">
    <property type="entry name" value="CCR4-NOT TRANSCRIPTIONAL COMPLEX SUBUNIT CAF120-RELATED"/>
    <property type="match status" value="1"/>
</dbReference>
<evidence type="ECO:0000313" key="2">
    <source>
        <dbReference type="RefSeq" id="XP_052107712.1"/>
    </source>
</evidence>
<protein>
    <submittedName>
        <fullName evidence="2">Uncharacterized protein LOC127740608</fullName>
    </submittedName>
</protein>
<dbReference type="AlphaFoldDB" id="A0A9C6TCF1"/>
<dbReference type="GO" id="GO:0004672">
    <property type="term" value="F:protein kinase activity"/>
    <property type="evidence" value="ECO:0007669"/>
    <property type="project" value="TreeGrafter"/>
</dbReference>
<keyword evidence="1" id="KW-1185">Reference proteome</keyword>
<reference evidence="1" key="1">
    <citation type="journal article" date="2016" name="Nat. Genet.">
        <title>The genome sequences of Arachis duranensis and Arachis ipaensis, the diploid ancestors of cultivated peanut.</title>
        <authorList>
            <person name="Bertioli D.J."/>
            <person name="Cannon S.B."/>
            <person name="Froenicke L."/>
            <person name="Huang G."/>
            <person name="Farmer A.D."/>
            <person name="Cannon E.K."/>
            <person name="Liu X."/>
            <person name="Gao D."/>
            <person name="Clevenger J."/>
            <person name="Dash S."/>
            <person name="Ren L."/>
            <person name="Moretzsohn M.C."/>
            <person name="Shirasawa K."/>
            <person name="Huang W."/>
            <person name="Vidigal B."/>
            <person name="Abernathy B."/>
            <person name="Chu Y."/>
            <person name="Niederhuth C.E."/>
            <person name="Umale P."/>
            <person name="Araujo A.C."/>
            <person name="Kozik A."/>
            <person name="Kim K.D."/>
            <person name="Burow M.D."/>
            <person name="Varshney R.K."/>
            <person name="Wang X."/>
            <person name="Zhang X."/>
            <person name="Barkley N."/>
            <person name="Guimaraes P.M."/>
            <person name="Isobe S."/>
            <person name="Guo B."/>
            <person name="Liao B."/>
            <person name="Stalker H.T."/>
            <person name="Schmitz R.J."/>
            <person name="Scheffler B.E."/>
            <person name="Leal-Bertioli S.C."/>
            <person name="Xun X."/>
            <person name="Jackson S.A."/>
            <person name="Michelmore R."/>
            <person name="Ozias-Akins P."/>
        </authorList>
    </citation>
    <scope>NUCLEOTIDE SEQUENCE [LARGE SCALE GENOMIC DNA]</scope>
    <source>
        <strain evidence="1">cv. V14167</strain>
    </source>
</reference>
<dbReference type="GeneID" id="127740608"/>
<dbReference type="Proteomes" id="UP000515211">
    <property type="component" value="Chromosome 1"/>
</dbReference>
<dbReference type="InterPro" id="IPR011009">
    <property type="entry name" value="Kinase-like_dom_sf"/>
</dbReference>
<dbReference type="RefSeq" id="XP_052107712.1">
    <property type="nucleotide sequence ID" value="XM_052251752.1"/>
</dbReference>
<name>A0A9C6TCF1_ARADU</name>
<dbReference type="Gene3D" id="1.10.510.10">
    <property type="entry name" value="Transferase(Phosphotransferase) domain 1"/>
    <property type="match status" value="1"/>
</dbReference>
<sequence length="209" mass="24029">MKCRRRNTIARSSISIATTLNSSQAFAVKSADLHDYKQLKTTQKILFTLISPQIVAYKSCDVTIENGIMHGNVKGQNDLVIAQGAKIADFGCALRWWLMVKHYLHDNDLVTVLYRIRFWDEVPKIPNHVSEEEKDFLTKYYKRDPSERGLVEELLVHGFVHAFNEHTDYKLELGIVYGDVKEQNDLVTTQRVKIADFDCTIRVVADVRV</sequence>
<gene>
    <name evidence="2" type="primary">LOC127740608</name>
</gene>
<dbReference type="InterPro" id="IPR052751">
    <property type="entry name" value="Plant_MAPKKK"/>
</dbReference>